<keyword evidence="5 10" id="KW-0346">Stress response</keyword>
<organism evidence="13">
    <name type="scientific">uncultured Sulfurovum sp</name>
    <dbReference type="NCBI Taxonomy" id="269237"/>
    <lineage>
        <taxon>Bacteria</taxon>
        <taxon>Pseudomonadati</taxon>
        <taxon>Campylobacterota</taxon>
        <taxon>Epsilonproteobacteria</taxon>
        <taxon>Campylobacterales</taxon>
        <taxon>Sulfurovaceae</taxon>
        <taxon>Sulfurovum</taxon>
        <taxon>environmental samples</taxon>
    </lineage>
</organism>
<name>A0A6S6TJP7_9BACT</name>
<gene>
    <name evidence="10" type="primary">grpE</name>
    <name evidence="13" type="ORF">HELGO_WM4686</name>
</gene>
<proteinExistence type="inferred from homology"/>
<evidence type="ECO:0000256" key="6">
    <source>
        <dbReference type="ARBA" id="ARBA00023186"/>
    </source>
</evidence>
<comment type="similarity">
    <text evidence="2 10 11">Belongs to the GrpE family.</text>
</comment>
<evidence type="ECO:0000256" key="4">
    <source>
        <dbReference type="ARBA" id="ARBA00022490"/>
    </source>
</evidence>
<dbReference type="InterPro" id="IPR009012">
    <property type="entry name" value="GrpE_head"/>
</dbReference>
<dbReference type="HAMAP" id="MF_01151">
    <property type="entry name" value="GrpE"/>
    <property type="match status" value="1"/>
</dbReference>
<accession>A0A6S6TJP7</accession>
<dbReference type="PANTHER" id="PTHR21237:SF23">
    <property type="entry name" value="GRPE PROTEIN HOMOLOG, MITOCHONDRIAL"/>
    <property type="match status" value="1"/>
</dbReference>
<dbReference type="AlphaFoldDB" id="A0A6S6TJP7"/>
<dbReference type="PANTHER" id="PTHR21237">
    <property type="entry name" value="GRPE PROTEIN"/>
    <property type="match status" value="1"/>
</dbReference>
<dbReference type="InterPro" id="IPR013805">
    <property type="entry name" value="GrpE_CC"/>
</dbReference>
<comment type="subcellular location">
    <subcellularLocation>
        <location evidence="1 10">Cytoplasm</location>
    </subcellularLocation>
</comment>
<feature type="region of interest" description="Disordered" evidence="12">
    <location>
        <begin position="1"/>
        <end position="39"/>
    </location>
</feature>
<feature type="compositionally biased region" description="Basic and acidic residues" evidence="12">
    <location>
        <begin position="1"/>
        <end position="12"/>
    </location>
</feature>
<dbReference type="FunFam" id="2.30.22.10:FF:000001">
    <property type="entry name" value="Protein GrpE"/>
    <property type="match status" value="1"/>
</dbReference>
<evidence type="ECO:0000256" key="8">
    <source>
        <dbReference type="ARBA" id="ARBA00072274"/>
    </source>
</evidence>
<evidence type="ECO:0000256" key="2">
    <source>
        <dbReference type="ARBA" id="ARBA00009054"/>
    </source>
</evidence>
<dbReference type="GO" id="GO:0051082">
    <property type="term" value="F:unfolded protein binding"/>
    <property type="evidence" value="ECO:0007669"/>
    <property type="project" value="TreeGrafter"/>
</dbReference>
<dbReference type="Pfam" id="PF01025">
    <property type="entry name" value="GrpE"/>
    <property type="match status" value="1"/>
</dbReference>
<dbReference type="Gene3D" id="3.90.20.20">
    <property type="match status" value="1"/>
</dbReference>
<evidence type="ECO:0000256" key="9">
    <source>
        <dbReference type="ARBA" id="ARBA00076414"/>
    </source>
</evidence>
<evidence type="ECO:0000313" key="13">
    <source>
        <dbReference type="EMBL" id="CAA6816658.1"/>
    </source>
</evidence>
<protein>
    <recommendedName>
        <fullName evidence="8 10">Protein GrpE</fullName>
    </recommendedName>
    <alternativeName>
        <fullName evidence="9 10">HSP-70 cofactor</fullName>
    </alternativeName>
</protein>
<evidence type="ECO:0000256" key="5">
    <source>
        <dbReference type="ARBA" id="ARBA00023016"/>
    </source>
</evidence>
<keyword evidence="6 10" id="KW-0143">Chaperone</keyword>
<dbReference type="SUPFAM" id="SSF51064">
    <property type="entry name" value="Head domain of nucleotide exchange factor GrpE"/>
    <property type="match status" value="1"/>
</dbReference>
<dbReference type="CDD" id="cd00446">
    <property type="entry name" value="GrpE"/>
    <property type="match status" value="1"/>
</dbReference>
<evidence type="ECO:0000256" key="1">
    <source>
        <dbReference type="ARBA" id="ARBA00004496"/>
    </source>
</evidence>
<reference evidence="13" key="1">
    <citation type="submission" date="2020-01" db="EMBL/GenBank/DDBJ databases">
        <authorList>
            <person name="Meier V. D."/>
            <person name="Meier V D."/>
        </authorList>
    </citation>
    <scope>NUCLEOTIDE SEQUENCE</scope>
    <source>
        <strain evidence="13">HLG_WM_MAG_05</strain>
    </source>
</reference>
<dbReference type="EMBL" id="CACVAU010000050">
    <property type="protein sequence ID" value="CAA6816658.1"/>
    <property type="molecule type" value="Genomic_DNA"/>
</dbReference>
<dbReference type="InterPro" id="IPR000740">
    <property type="entry name" value="GrpE"/>
</dbReference>
<dbReference type="NCBIfam" id="NF010738">
    <property type="entry name" value="PRK14140.1"/>
    <property type="match status" value="1"/>
</dbReference>
<comment type="subunit">
    <text evidence="3 10">Homodimer.</text>
</comment>
<dbReference type="GO" id="GO:0005829">
    <property type="term" value="C:cytosol"/>
    <property type="evidence" value="ECO:0007669"/>
    <property type="project" value="TreeGrafter"/>
</dbReference>
<sequence length="191" mass="21545">MSKENENSKVDTEVEMQVETEVETPETDEVLEKEEPSVDELQQMKELVTEWEDKYLRAHADFENSKRLLVKDKTAAVSYANESFANDVLSVVDSFDSALAMIDATEVEEGSEVLEKIKEGVNLTYTQLTKVLEKNGIKAVETEGEFNPDVHQAIMQVESKEQEAGQIVQVLQKGYTIKERLLRPAMVSTAK</sequence>
<comment type="function">
    <text evidence="7 10">Participates actively in the response to hyperosmotic and heat shock by preventing the aggregation of stress-denatured proteins, in association with DnaK and GrpE. It is the nucleotide exchange factor for DnaK and may function as a thermosensor. Unfolded proteins bind initially to DnaJ; upon interaction with the DnaJ-bound protein, DnaK hydrolyzes its bound ATP, resulting in the formation of a stable complex. GrpE releases ADP from DnaK; ATP binding to DnaK triggers the release of the substrate protein, thus completing the reaction cycle. Several rounds of ATP-dependent interactions between DnaJ, DnaK and GrpE are required for fully efficient folding.</text>
</comment>
<evidence type="ECO:0000256" key="3">
    <source>
        <dbReference type="ARBA" id="ARBA00011738"/>
    </source>
</evidence>
<dbReference type="GO" id="GO:0000774">
    <property type="term" value="F:adenyl-nucleotide exchange factor activity"/>
    <property type="evidence" value="ECO:0007669"/>
    <property type="project" value="InterPro"/>
</dbReference>
<dbReference type="SUPFAM" id="SSF58014">
    <property type="entry name" value="Coiled-coil domain of nucleotide exchange factor GrpE"/>
    <property type="match status" value="1"/>
</dbReference>
<evidence type="ECO:0000256" key="12">
    <source>
        <dbReference type="SAM" id="MobiDB-lite"/>
    </source>
</evidence>
<dbReference type="PRINTS" id="PR00773">
    <property type="entry name" value="GRPEPROTEIN"/>
</dbReference>
<evidence type="ECO:0000256" key="11">
    <source>
        <dbReference type="RuleBase" id="RU004478"/>
    </source>
</evidence>
<keyword evidence="4 10" id="KW-0963">Cytoplasm</keyword>
<evidence type="ECO:0000256" key="10">
    <source>
        <dbReference type="HAMAP-Rule" id="MF_01151"/>
    </source>
</evidence>
<dbReference type="GO" id="GO:0051087">
    <property type="term" value="F:protein-folding chaperone binding"/>
    <property type="evidence" value="ECO:0007669"/>
    <property type="project" value="InterPro"/>
</dbReference>
<feature type="compositionally biased region" description="Acidic residues" evidence="12">
    <location>
        <begin position="13"/>
        <end position="32"/>
    </location>
</feature>
<dbReference type="GO" id="GO:0042803">
    <property type="term" value="F:protein homodimerization activity"/>
    <property type="evidence" value="ECO:0007669"/>
    <property type="project" value="InterPro"/>
</dbReference>
<dbReference type="Gene3D" id="2.30.22.10">
    <property type="entry name" value="Head domain of nucleotide exchange factor GrpE"/>
    <property type="match status" value="1"/>
</dbReference>
<evidence type="ECO:0000256" key="7">
    <source>
        <dbReference type="ARBA" id="ARBA00053401"/>
    </source>
</evidence>
<dbReference type="GO" id="GO:0006457">
    <property type="term" value="P:protein folding"/>
    <property type="evidence" value="ECO:0007669"/>
    <property type="project" value="InterPro"/>
</dbReference>